<dbReference type="InterPro" id="IPR050351">
    <property type="entry name" value="BphY/WalK/GraS-like"/>
</dbReference>
<dbReference type="GO" id="GO:0000155">
    <property type="term" value="F:phosphorelay sensor kinase activity"/>
    <property type="evidence" value="ECO:0007669"/>
    <property type="project" value="InterPro"/>
</dbReference>
<dbReference type="InterPro" id="IPR004358">
    <property type="entry name" value="Sig_transdc_His_kin-like_C"/>
</dbReference>
<keyword evidence="8" id="KW-1133">Transmembrane helix</keyword>
<comment type="caution">
    <text evidence="12">The sequence shown here is derived from an EMBL/GenBank/DDBJ whole genome shotgun (WGS) entry which is preliminary data.</text>
</comment>
<dbReference type="Gene3D" id="3.30.450.20">
    <property type="entry name" value="PAS domain"/>
    <property type="match status" value="1"/>
</dbReference>
<keyword evidence="6 8" id="KW-0472">Membrane</keyword>
<gene>
    <name evidence="12" type="ORF">H4O21_17800</name>
</gene>
<evidence type="ECO:0000313" key="12">
    <source>
        <dbReference type="EMBL" id="MBB1488460.1"/>
    </source>
</evidence>
<dbReference type="InterPro" id="IPR005467">
    <property type="entry name" value="His_kinase_dom"/>
</dbReference>
<keyword evidence="7" id="KW-0175">Coiled coil</keyword>
<dbReference type="InterPro" id="IPR003661">
    <property type="entry name" value="HisK_dim/P_dom"/>
</dbReference>
<dbReference type="InterPro" id="IPR035965">
    <property type="entry name" value="PAS-like_dom_sf"/>
</dbReference>
<comment type="catalytic activity">
    <reaction evidence="1">
        <text>ATP + protein L-histidine = ADP + protein N-phospho-L-histidine.</text>
        <dbReference type="EC" id="2.7.13.3"/>
    </reaction>
</comment>
<evidence type="ECO:0000256" key="3">
    <source>
        <dbReference type="ARBA" id="ARBA00022553"/>
    </source>
</evidence>
<dbReference type="Gene3D" id="3.30.565.10">
    <property type="entry name" value="Histidine kinase-like ATPase, C-terminal domain"/>
    <property type="match status" value="1"/>
</dbReference>
<dbReference type="SMART" id="SM00387">
    <property type="entry name" value="HATPase_c"/>
    <property type="match status" value="1"/>
</dbReference>
<dbReference type="SMART" id="SM00388">
    <property type="entry name" value="HisKA"/>
    <property type="match status" value="1"/>
</dbReference>
<feature type="transmembrane region" description="Helical" evidence="8">
    <location>
        <begin position="21"/>
        <end position="43"/>
    </location>
</feature>
<dbReference type="PROSITE" id="PS50112">
    <property type="entry name" value="PAS"/>
    <property type="match status" value="1"/>
</dbReference>
<sequence length="628" mass="70706">MLHQHSRQLSDHPLASIIGRRIILILVIISSSITLLSTFLQLYTDYTREVNAVEQRHAELKQVHSESLAINLWEFNESQLKLRLEGLVKLPGLAYIRVSSNTGNQAWEAGDAVEGDKFESRIPLVYEGPGSQNPFVLGSLYVQSSAEEIYEQLLRTFTSLLLINGVKTFIVSALILWVFHLSVNRRIFSIMRYLERFRPSQKHVPLAMDKPVFITAKEDELDILALAINQQSQMLHQLYSEIELEKNRFTDFANVASDWLWETDDQGQLTFASEQMRSQLGHTPETVLRQQNLAQILDAPMLQTAFTGKDSFSGLELRVTLNGENRYFVFQGLVQDTEGRFSGFRGTAVDITQRKQAQNQLQELNETLELRVQERTRQLKNSLEELELTQNQLIEREKMASLANLVAGIAHEINTPLGVAITATSMLDIGDDSDDKEVVDLINNNLQRVVRLVQMFKQTAVTTERIQVEKVNMKDLIADLNLGLQQSLTEKQASLKIEVDDGLYWSTVPSSWLQVMGQLINNSLTHGFSQSDSTNCITLKVHVSDHSLVLEYSDNGAGLEQDVLDKLFEPFHTTRRSQGCTGLGMHIVYNQVTQVLKGQIVATGSPGEGIAVRIIVPELEEPAIPAEP</sequence>
<dbReference type="InterPro" id="IPR003594">
    <property type="entry name" value="HATPase_dom"/>
</dbReference>
<dbReference type="Proteomes" id="UP000565262">
    <property type="component" value="Unassembled WGS sequence"/>
</dbReference>
<dbReference type="CDD" id="cd00082">
    <property type="entry name" value="HisKA"/>
    <property type="match status" value="1"/>
</dbReference>
<dbReference type="PROSITE" id="PS50109">
    <property type="entry name" value="HIS_KIN"/>
    <property type="match status" value="1"/>
</dbReference>
<dbReference type="RefSeq" id="WP_182810228.1">
    <property type="nucleotide sequence ID" value="NZ_JACJFM010000028.1"/>
</dbReference>
<dbReference type="PROSITE" id="PS50113">
    <property type="entry name" value="PAC"/>
    <property type="match status" value="1"/>
</dbReference>
<dbReference type="Gene3D" id="1.10.287.130">
    <property type="match status" value="1"/>
</dbReference>
<dbReference type="PANTHER" id="PTHR42878:SF12">
    <property type="entry name" value="SENSOR HISTIDINE KINASE YCBM"/>
    <property type="match status" value="1"/>
</dbReference>
<dbReference type="InterPro" id="IPR000014">
    <property type="entry name" value="PAS"/>
</dbReference>
<dbReference type="PANTHER" id="PTHR42878">
    <property type="entry name" value="TWO-COMPONENT HISTIDINE KINASE"/>
    <property type="match status" value="1"/>
</dbReference>
<feature type="coiled-coil region" evidence="7">
    <location>
        <begin position="354"/>
        <end position="396"/>
    </location>
</feature>
<dbReference type="InterPro" id="IPR000700">
    <property type="entry name" value="PAS-assoc_C"/>
</dbReference>
<dbReference type="SUPFAM" id="SSF55874">
    <property type="entry name" value="ATPase domain of HSP90 chaperone/DNA topoisomerase II/histidine kinase"/>
    <property type="match status" value="1"/>
</dbReference>
<feature type="transmembrane region" description="Helical" evidence="8">
    <location>
        <begin position="160"/>
        <end position="183"/>
    </location>
</feature>
<dbReference type="GO" id="GO:0016020">
    <property type="term" value="C:membrane"/>
    <property type="evidence" value="ECO:0007669"/>
    <property type="project" value="UniProtKB-SubCell"/>
</dbReference>
<evidence type="ECO:0000256" key="8">
    <source>
        <dbReference type="SAM" id="Phobius"/>
    </source>
</evidence>
<dbReference type="Pfam" id="PF00512">
    <property type="entry name" value="HisKA"/>
    <property type="match status" value="1"/>
</dbReference>
<dbReference type="GO" id="GO:0007234">
    <property type="term" value="P:osmosensory signaling via phosphorelay pathway"/>
    <property type="evidence" value="ECO:0007669"/>
    <property type="project" value="TreeGrafter"/>
</dbReference>
<dbReference type="PRINTS" id="PR00344">
    <property type="entry name" value="BCTRLSENSOR"/>
</dbReference>
<proteinExistence type="predicted"/>
<dbReference type="EC" id="2.7.13.3" evidence="2"/>
<feature type="domain" description="PAS" evidence="10">
    <location>
        <begin position="245"/>
        <end position="297"/>
    </location>
</feature>
<dbReference type="NCBIfam" id="TIGR00229">
    <property type="entry name" value="sensory_box"/>
    <property type="match status" value="1"/>
</dbReference>
<dbReference type="GO" id="GO:0030295">
    <property type="term" value="F:protein kinase activator activity"/>
    <property type="evidence" value="ECO:0007669"/>
    <property type="project" value="TreeGrafter"/>
</dbReference>
<evidence type="ECO:0000313" key="13">
    <source>
        <dbReference type="Proteomes" id="UP000565262"/>
    </source>
</evidence>
<keyword evidence="3" id="KW-0597">Phosphoprotein</keyword>
<feature type="domain" description="Histidine kinase" evidence="9">
    <location>
        <begin position="408"/>
        <end position="620"/>
    </location>
</feature>
<reference evidence="12 13" key="1">
    <citation type="submission" date="2020-08" db="EMBL/GenBank/DDBJ databases">
        <title>Oceanospirillum sp. nov. isolated from marine sediment.</title>
        <authorList>
            <person name="Ji X."/>
        </authorList>
    </citation>
    <scope>NUCLEOTIDE SEQUENCE [LARGE SCALE GENOMIC DNA]</scope>
    <source>
        <strain evidence="12 13">D5</strain>
    </source>
</reference>
<keyword evidence="4" id="KW-0808">Transferase</keyword>
<name>A0A839IUW3_9GAMM</name>
<evidence type="ECO:0000256" key="7">
    <source>
        <dbReference type="SAM" id="Coils"/>
    </source>
</evidence>
<evidence type="ECO:0000256" key="1">
    <source>
        <dbReference type="ARBA" id="ARBA00000085"/>
    </source>
</evidence>
<evidence type="ECO:0000259" key="10">
    <source>
        <dbReference type="PROSITE" id="PS50112"/>
    </source>
</evidence>
<dbReference type="Pfam" id="PF17149">
    <property type="entry name" value="CHASE5"/>
    <property type="match status" value="1"/>
</dbReference>
<feature type="domain" description="PAC" evidence="11">
    <location>
        <begin position="313"/>
        <end position="363"/>
    </location>
</feature>
<keyword evidence="8" id="KW-0812">Transmembrane</keyword>
<dbReference type="InterPro" id="IPR036890">
    <property type="entry name" value="HATPase_C_sf"/>
</dbReference>
<dbReference type="AlphaFoldDB" id="A0A839IUW3"/>
<dbReference type="GO" id="GO:0000156">
    <property type="term" value="F:phosphorelay response regulator activity"/>
    <property type="evidence" value="ECO:0007669"/>
    <property type="project" value="TreeGrafter"/>
</dbReference>
<keyword evidence="5" id="KW-0418">Kinase</keyword>
<protein>
    <recommendedName>
        <fullName evidence="2">histidine kinase</fullName>
        <ecNumber evidence="2">2.7.13.3</ecNumber>
    </recommendedName>
</protein>
<evidence type="ECO:0000259" key="11">
    <source>
        <dbReference type="PROSITE" id="PS50113"/>
    </source>
</evidence>
<accession>A0A839IUW3</accession>
<evidence type="ECO:0000256" key="5">
    <source>
        <dbReference type="ARBA" id="ARBA00022777"/>
    </source>
</evidence>
<dbReference type="SUPFAM" id="SSF55785">
    <property type="entry name" value="PYP-like sensor domain (PAS domain)"/>
    <property type="match status" value="1"/>
</dbReference>
<evidence type="ECO:0000259" key="9">
    <source>
        <dbReference type="PROSITE" id="PS50109"/>
    </source>
</evidence>
<dbReference type="Pfam" id="PF02518">
    <property type="entry name" value="HATPase_c"/>
    <property type="match status" value="1"/>
</dbReference>
<evidence type="ECO:0000256" key="6">
    <source>
        <dbReference type="ARBA" id="ARBA00023136"/>
    </source>
</evidence>
<dbReference type="InterPro" id="IPR033414">
    <property type="entry name" value="Sensor_dom"/>
</dbReference>
<organism evidence="12 13">
    <name type="scientific">Oceanospirillum sediminis</name>
    <dbReference type="NCBI Taxonomy" id="2760088"/>
    <lineage>
        <taxon>Bacteria</taxon>
        <taxon>Pseudomonadati</taxon>
        <taxon>Pseudomonadota</taxon>
        <taxon>Gammaproteobacteria</taxon>
        <taxon>Oceanospirillales</taxon>
        <taxon>Oceanospirillaceae</taxon>
        <taxon>Oceanospirillum</taxon>
    </lineage>
</organism>
<dbReference type="SUPFAM" id="SSF47384">
    <property type="entry name" value="Homodimeric domain of signal transducing histidine kinase"/>
    <property type="match status" value="1"/>
</dbReference>
<evidence type="ECO:0000256" key="4">
    <source>
        <dbReference type="ARBA" id="ARBA00022679"/>
    </source>
</evidence>
<dbReference type="EMBL" id="JACJFM010000028">
    <property type="protein sequence ID" value="MBB1488460.1"/>
    <property type="molecule type" value="Genomic_DNA"/>
</dbReference>
<dbReference type="InterPro" id="IPR036097">
    <property type="entry name" value="HisK_dim/P_sf"/>
</dbReference>
<keyword evidence="13" id="KW-1185">Reference proteome</keyword>
<evidence type="ECO:0000256" key="2">
    <source>
        <dbReference type="ARBA" id="ARBA00012438"/>
    </source>
</evidence>